<keyword evidence="10" id="KW-0067">ATP-binding</keyword>
<dbReference type="GO" id="GO:0016787">
    <property type="term" value="F:hydrolase activity"/>
    <property type="evidence" value="ECO:0007669"/>
    <property type="project" value="UniProtKB-KW"/>
</dbReference>
<keyword evidence="12" id="KW-0233">DNA recombination</keyword>
<proteinExistence type="inferred from homology"/>
<evidence type="ECO:0000256" key="11">
    <source>
        <dbReference type="ARBA" id="ARBA00023125"/>
    </source>
</evidence>
<reference evidence="20 21" key="1">
    <citation type="submission" date="2017-09" db="EMBL/GenBank/DDBJ databases">
        <title>Genomics of the genus Arcobacter.</title>
        <authorList>
            <person name="Perez-Cataluna A."/>
            <person name="Figueras M.J."/>
            <person name="Salas-Masso N."/>
        </authorList>
    </citation>
    <scope>NUCLEOTIDE SEQUENCE [LARGE SCALE GENOMIC DNA]</scope>
    <source>
        <strain evidence="20 21">F156-34</strain>
    </source>
</reference>
<dbReference type="SUPFAM" id="SSF47819">
    <property type="entry name" value="HRDC-like"/>
    <property type="match status" value="1"/>
</dbReference>
<evidence type="ECO:0000256" key="5">
    <source>
        <dbReference type="ARBA" id="ARBA00022741"/>
    </source>
</evidence>
<name>A0A4Q1B525_9BACT</name>
<dbReference type="SMART" id="SM00956">
    <property type="entry name" value="RQC"/>
    <property type="match status" value="1"/>
</dbReference>
<evidence type="ECO:0000259" key="18">
    <source>
        <dbReference type="PROSITE" id="PS51192"/>
    </source>
</evidence>
<evidence type="ECO:0000256" key="8">
    <source>
        <dbReference type="ARBA" id="ARBA00022806"/>
    </source>
</evidence>
<comment type="catalytic activity">
    <reaction evidence="15">
        <text>Couples ATP hydrolysis with the unwinding of duplex DNA by translocating in the 3'-5' direction.</text>
        <dbReference type="EC" id="5.6.2.4"/>
    </reaction>
</comment>
<feature type="domain" description="Helicase C-terminal" evidence="19">
    <location>
        <begin position="218"/>
        <end position="363"/>
    </location>
</feature>
<dbReference type="InterPro" id="IPR044876">
    <property type="entry name" value="HRDC_dom_sf"/>
</dbReference>
<dbReference type="GO" id="GO:0005524">
    <property type="term" value="F:ATP binding"/>
    <property type="evidence" value="ECO:0007669"/>
    <property type="project" value="UniProtKB-KW"/>
</dbReference>
<dbReference type="InterPro" id="IPR006293">
    <property type="entry name" value="DNA_helicase_ATP-dep_RecQ_bac"/>
</dbReference>
<dbReference type="PROSITE" id="PS51192">
    <property type="entry name" value="HELICASE_ATP_BIND_1"/>
    <property type="match status" value="1"/>
</dbReference>
<comment type="cofactor">
    <cofactor evidence="2">
        <name>Zn(2+)</name>
        <dbReference type="ChEBI" id="CHEBI:29105"/>
    </cofactor>
</comment>
<evidence type="ECO:0000259" key="19">
    <source>
        <dbReference type="PROSITE" id="PS51194"/>
    </source>
</evidence>
<dbReference type="EC" id="5.6.2.4" evidence="16"/>
<dbReference type="GO" id="GO:0009432">
    <property type="term" value="P:SOS response"/>
    <property type="evidence" value="ECO:0007669"/>
    <property type="project" value="UniProtKB-UniRule"/>
</dbReference>
<keyword evidence="7" id="KW-0378">Hydrolase</keyword>
<evidence type="ECO:0000313" key="20">
    <source>
        <dbReference type="EMBL" id="RXK14207.1"/>
    </source>
</evidence>
<dbReference type="InterPro" id="IPR002121">
    <property type="entry name" value="HRDC_dom"/>
</dbReference>
<evidence type="ECO:0000256" key="16">
    <source>
        <dbReference type="NCBIfam" id="TIGR01389"/>
    </source>
</evidence>
<evidence type="ECO:0000256" key="10">
    <source>
        <dbReference type="ARBA" id="ARBA00022840"/>
    </source>
</evidence>
<comment type="similarity">
    <text evidence="3">Belongs to the helicase family. RecQ subfamily.</text>
</comment>
<dbReference type="CDD" id="cd18794">
    <property type="entry name" value="SF2_C_RecQ"/>
    <property type="match status" value="1"/>
</dbReference>
<dbReference type="SMART" id="SM00487">
    <property type="entry name" value="DEXDc"/>
    <property type="match status" value="1"/>
</dbReference>
<dbReference type="InterPro" id="IPR014001">
    <property type="entry name" value="Helicase_ATP-bd"/>
</dbReference>
<dbReference type="InterPro" id="IPR010997">
    <property type="entry name" value="HRDC-like_sf"/>
</dbReference>
<accession>A0A4Q1B525</accession>
<dbReference type="InterPro" id="IPR018982">
    <property type="entry name" value="RQC_domain"/>
</dbReference>
<dbReference type="PANTHER" id="PTHR13710">
    <property type="entry name" value="DNA HELICASE RECQ FAMILY MEMBER"/>
    <property type="match status" value="1"/>
</dbReference>
<dbReference type="SMART" id="SM00490">
    <property type="entry name" value="HELICc"/>
    <property type="match status" value="1"/>
</dbReference>
<dbReference type="Pfam" id="PF09382">
    <property type="entry name" value="RQC"/>
    <property type="match status" value="1"/>
</dbReference>
<dbReference type="NCBIfam" id="TIGR01389">
    <property type="entry name" value="recQ"/>
    <property type="match status" value="1"/>
</dbReference>
<dbReference type="InterPro" id="IPR036388">
    <property type="entry name" value="WH-like_DNA-bd_sf"/>
</dbReference>
<evidence type="ECO:0000313" key="21">
    <source>
        <dbReference type="Proteomes" id="UP000289718"/>
    </source>
</evidence>
<dbReference type="GO" id="GO:0006281">
    <property type="term" value="P:DNA repair"/>
    <property type="evidence" value="ECO:0007669"/>
    <property type="project" value="UniProtKB-KW"/>
</dbReference>
<dbReference type="PROSITE" id="PS50967">
    <property type="entry name" value="HRDC"/>
    <property type="match status" value="1"/>
</dbReference>
<evidence type="ECO:0000256" key="14">
    <source>
        <dbReference type="ARBA" id="ARBA00023235"/>
    </source>
</evidence>
<feature type="domain" description="Helicase ATP-binding" evidence="18">
    <location>
        <begin position="25"/>
        <end position="193"/>
    </location>
</feature>
<dbReference type="NCBIfam" id="TIGR00614">
    <property type="entry name" value="recQ_fam"/>
    <property type="match status" value="1"/>
</dbReference>
<dbReference type="PROSITE" id="PS00690">
    <property type="entry name" value="DEAH_ATP_HELICASE"/>
    <property type="match status" value="1"/>
</dbReference>
<dbReference type="Pfam" id="PF00271">
    <property type="entry name" value="Helicase_C"/>
    <property type="match status" value="1"/>
</dbReference>
<sequence>MNQKYEILNKTFGHSSFRDFQEKAIDSILEKKDLVTIIPTGAGKSLCYQLPSLIFEGLTIVISPLIALMQDQVVALKANNIKASMINSSQSIEEINQVFNDVKKGNIKLLYIAPERFSANGFLDFLKSIDISFFVIDEAHCVSEWGHEFRADYQKLSLLKKYFPNTPVVAFTATATLKVQESIIKSLNLSNPVVLRGKTKRENLTIKAKKRVSNGQSQVLEFLKNKNKETGIIYCFTRKETETTAKYLQNHEFKAKAYHAGLNPEIRHKVYTEFLNDEINIVVATIAFGMGIDKSNIRFVVHTSMPKTLENYYQEIGRAGRDGLESETLLLYTKADEISRLNMMEDITNPEYKILLTQKLNKMYQFSNSSSCRHKFIASYFDDNIEACNTKCDNCTKEKTETLDITIEARKFLSAVVRANQSFGQNHIIDILRASKNKRIFQFSHEKLSVYGIGEDKSKNEWDAIVDRLFDIEALVLGEHRALKLTSLGNEILKGKQQVLIDLDKIGIIEKEEIKQGNKQYSQFFEDFKDLRTKIAKEEQVPSYVIFSDKVLVEISDKLPLTKEEFLNINGIGETKWEKYGEAFLELTKKFKPDQKKKLTKTYLETLELIEEGKTITEISEIKQIQEATTISHIKLLKEHDKILENQVNELFTPFIDTYPLHIKQWCEEGLKKENIKNLKSYLNLYEQLFLEKENK</sequence>
<dbReference type="GO" id="GO:0006310">
    <property type="term" value="P:DNA recombination"/>
    <property type="evidence" value="ECO:0007669"/>
    <property type="project" value="UniProtKB-UniRule"/>
</dbReference>
<dbReference type="GO" id="GO:0046872">
    <property type="term" value="F:metal ion binding"/>
    <property type="evidence" value="ECO:0007669"/>
    <property type="project" value="UniProtKB-KW"/>
</dbReference>
<dbReference type="InterPro" id="IPR001650">
    <property type="entry name" value="Helicase_C-like"/>
</dbReference>
<feature type="domain" description="HRDC" evidence="17">
    <location>
        <begin position="518"/>
        <end position="598"/>
    </location>
</feature>
<dbReference type="InterPro" id="IPR011545">
    <property type="entry name" value="DEAD/DEAH_box_helicase_dom"/>
</dbReference>
<dbReference type="GO" id="GO:0006260">
    <property type="term" value="P:DNA replication"/>
    <property type="evidence" value="ECO:0007669"/>
    <property type="project" value="InterPro"/>
</dbReference>
<dbReference type="InterPro" id="IPR004589">
    <property type="entry name" value="DNA_helicase_ATP-dep_RecQ"/>
</dbReference>
<comment type="caution">
    <text evidence="20">The sequence shown here is derived from an EMBL/GenBank/DDBJ whole genome shotgun (WGS) entry which is preliminary data.</text>
</comment>
<dbReference type="AlphaFoldDB" id="A0A4Q1B525"/>
<organism evidence="20 21">
    <name type="scientific">Halarcobacter mediterraneus</name>
    <dbReference type="NCBI Taxonomy" id="2023153"/>
    <lineage>
        <taxon>Bacteria</taxon>
        <taxon>Pseudomonadati</taxon>
        <taxon>Campylobacterota</taxon>
        <taxon>Epsilonproteobacteria</taxon>
        <taxon>Campylobacterales</taxon>
        <taxon>Arcobacteraceae</taxon>
        <taxon>Halarcobacter</taxon>
    </lineage>
</organism>
<dbReference type="Gene3D" id="1.10.10.10">
    <property type="entry name" value="Winged helix-like DNA-binding domain superfamily/Winged helix DNA-binding domain"/>
    <property type="match status" value="1"/>
</dbReference>
<keyword evidence="8 20" id="KW-0347">Helicase</keyword>
<dbReference type="Gene3D" id="1.10.150.80">
    <property type="entry name" value="HRDC domain"/>
    <property type="match status" value="1"/>
</dbReference>
<keyword evidence="9" id="KW-0862">Zinc</keyword>
<evidence type="ECO:0000256" key="12">
    <source>
        <dbReference type="ARBA" id="ARBA00023172"/>
    </source>
</evidence>
<dbReference type="GO" id="GO:0003677">
    <property type="term" value="F:DNA binding"/>
    <property type="evidence" value="ECO:0007669"/>
    <property type="project" value="UniProtKB-KW"/>
</dbReference>
<keyword evidence="5" id="KW-0547">Nucleotide-binding</keyword>
<comment type="cofactor">
    <cofactor evidence="1">
        <name>Mg(2+)</name>
        <dbReference type="ChEBI" id="CHEBI:18420"/>
    </cofactor>
</comment>
<evidence type="ECO:0000256" key="13">
    <source>
        <dbReference type="ARBA" id="ARBA00023204"/>
    </source>
</evidence>
<gene>
    <name evidence="20" type="primary">recQ</name>
    <name evidence="20" type="ORF">CP965_01805</name>
</gene>
<dbReference type="PANTHER" id="PTHR13710:SF105">
    <property type="entry name" value="ATP-DEPENDENT DNA HELICASE Q1"/>
    <property type="match status" value="1"/>
</dbReference>
<evidence type="ECO:0000256" key="2">
    <source>
        <dbReference type="ARBA" id="ARBA00001947"/>
    </source>
</evidence>
<dbReference type="GO" id="GO:0043138">
    <property type="term" value="F:3'-5' DNA helicase activity"/>
    <property type="evidence" value="ECO:0007669"/>
    <property type="project" value="UniProtKB-EC"/>
</dbReference>
<keyword evidence="21" id="KW-1185">Reference proteome</keyword>
<keyword evidence="13" id="KW-0234">DNA repair</keyword>
<dbReference type="CDD" id="cd17920">
    <property type="entry name" value="DEXHc_RecQ"/>
    <property type="match status" value="1"/>
</dbReference>
<dbReference type="SUPFAM" id="SSF52540">
    <property type="entry name" value="P-loop containing nucleoside triphosphate hydrolases"/>
    <property type="match status" value="1"/>
</dbReference>
<dbReference type="FunFam" id="3.40.50.300:FF:000296">
    <property type="entry name" value="ATP-dependent DNA helicase RecQ"/>
    <property type="match status" value="1"/>
</dbReference>
<dbReference type="GO" id="GO:0005737">
    <property type="term" value="C:cytoplasm"/>
    <property type="evidence" value="ECO:0007669"/>
    <property type="project" value="TreeGrafter"/>
</dbReference>
<keyword evidence="4" id="KW-0479">Metal-binding</keyword>
<dbReference type="InterPro" id="IPR002464">
    <property type="entry name" value="DNA/RNA_helicase_DEAH_CS"/>
</dbReference>
<dbReference type="Pfam" id="PF00570">
    <property type="entry name" value="HRDC"/>
    <property type="match status" value="1"/>
</dbReference>
<evidence type="ECO:0000256" key="4">
    <source>
        <dbReference type="ARBA" id="ARBA00022723"/>
    </source>
</evidence>
<dbReference type="InterPro" id="IPR027417">
    <property type="entry name" value="P-loop_NTPase"/>
</dbReference>
<dbReference type="SMART" id="SM00341">
    <property type="entry name" value="HRDC"/>
    <property type="match status" value="1"/>
</dbReference>
<evidence type="ECO:0000256" key="15">
    <source>
        <dbReference type="ARBA" id="ARBA00034617"/>
    </source>
</evidence>
<dbReference type="OrthoDB" id="9760034at2"/>
<dbReference type="Proteomes" id="UP000289718">
    <property type="component" value="Unassembled WGS sequence"/>
</dbReference>
<evidence type="ECO:0000256" key="1">
    <source>
        <dbReference type="ARBA" id="ARBA00001946"/>
    </source>
</evidence>
<dbReference type="Pfam" id="PF16124">
    <property type="entry name" value="RecQ_Zn_bind"/>
    <property type="match status" value="1"/>
</dbReference>
<dbReference type="EMBL" id="NXIE01000001">
    <property type="protein sequence ID" value="RXK14207.1"/>
    <property type="molecule type" value="Genomic_DNA"/>
</dbReference>
<dbReference type="InterPro" id="IPR032284">
    <property type="entry name" value="RecQ_Zn-bd"/>
</dbReference>
<evidence type="ECO:0000256" key="6">
    <source>
        <dbReference type="ARBA" id="ARBA00022763"/>
    </source>
</evidence>
<protein>
    <recommendedName>
        <fullName evidence="16">DNA helicase RecQ</fullName>
        <ecNumber evidence="16">5.6.2.4</ecNumber>
    </recommendedName>
</protein>
<dbReference type="PROSITE" id="PS51194">
    <property type="entry name" value="HELICASE_CTER"/>
    <property type="match status" value="1"/>
</dbReference>
<dbReference type="GO" id="GO:0009378">
    <property type="term" value="F:four-way junction helicase activity"/>
    <property type="evidence" value="ECO:0007669"/>
    <property type="project" value="TreeGrafter"/>
</dbReference>
<evidence type="ECO:0000256" key="3">
    <source>
        <dbReference type="ARBA" id="ARBA00005446"/>
    </source>
</evidence>
<evidence type="ECO:0000259" key="17">
    <source>
        <dbReference type="PROSITE" id="PS50967"/>
    </source>
</evidence>
<keyword evidence="11" id="KW-0238">DNA-binding</keyword>
<dbReference type="SUPFAM" id="SSF46785">
    <property type="entry name" value="Winged helix' DNA-binding domain"/>
    <property type="match status" value="1"/>
</dbReference>
<dbReference type="InterPro" id="IPR036390">
    <property type="entry name" value="WH_DNA-bd_sf"/>
</dbReference>
<evidence type="ECO:0000256" key="9">
    <source>
        <dbReference type="ARBA" id="ARBA00022833"/>
    </source>
</evidence>
<keyword evidence="6" id="KW-0227">DNA damage</keyword>
<keyword evidence="14" id="KW-0413">Isomerase</keyword>
<dbReference type="RefSeq" id="WP_129060318.1">
    <property type="nucleotide sequence ID" value="NZ_NXIE01000001.1"/>
</dbReference>
<evidence type="ECO:0000256" key="7">
    <source>
        <dbReference type="ARBA" id="ARBA00022801"/>
    </source>
</evidence>
<dbReference type="Pfam" id="PF00270">
    <property type="entry name" value="DEAD"/>
    <property type="match status" value="1"/>
</dbReference>
<dbReference type="GO" id="GO:0005694">
    <property type="term" value="C:chromosome"/>
    <property type="evidence" value="ECO:0007669"/>
    <property type="project" value="TreeGrafter"/>
</dbReference>
<dbReference type="Gene3D" id="3.40.50.300">
    <property type="entry name" value="P-loop containing nucleotide triphosphate hydrolases"/>
    <property type="match status" value="2"/>
</dbReference>